<evidence type="ECO:0000256" key="2">
    <source>
        <dbReference type="ARBA" id="ARBA00023002"/>
    </source>
</evidence>
<reference evidence="8 9" key="1">
    <citation type="submission" date="2020-05" db="EMBL/GenBank/DDBJ databases">
        <authorList>
            <person name="Mo P."/>
        </authorList>
    </citation>
    <scope>NUCLEOTIDE SEQUENCE [LARGE SCALE GENOMIC DNA]</scope>
    <source>
        <strain evidence="8 9">Gen01</strain>
    </source>
</reference>
<feature type="domain" description="Plastocyanin-like" evidence="6">
    <location>
        <begin position="368"/>
        <end position="458"/>
    </location>
</feature>
<feature type="signal peptide" evidence="4">
    <location>
        <begin position="1"/>
        <end position="21"/>
    </location>
</feature>
<accession>A0A6M6JN41</accession>
<dbReference type="PROSITE" id="PS00079">
    <property type="entry name" value="MULTICOPPER_OXIDASE1"/>
    <property type="match status" value="1"/>
</dbReference>
<keyword evidence="9" id="KW-1185">Reference proteome</keyword>
<keyword evidence="3" id="KW-0186">Copper</keyword>
<dbReference type="InterPro" id="IPR045087">
    <property type="entry name" value="Cu-oxidase_fam"/>
</dbReference>
<dbReference type="GO" id="GO:0005507">
    <property type="term" value="F:copper ion binding"/>
    <property type="evidence" value="ECO:0007669"/>
    <property type="project" value="InterPro"/>
</dbReference>
<proteinExistence type="predicted"/>
<dbReference type="InterPro" id="IPR002355">
    <property type="entry name" value="Cu_oxidase_Cu_BS"/>
</dbReference>
<dbReference type="KEGG" id="pbro:HOP40_20320"/>
<dbReference type="InterPro" id="IPR001117">
    <property type="entry name" value="Cu-oxidase_2nd"/>
</dbReference>
<evidence type="ECO:0000313" key="8">
    <source>
        <dbReference type="EMBL" id="QJY47859.1"/>
    </source>
</evidence>
<dbReference type="EMBL" id="CP053564">
    <property type="protein sequence ID" value="QJY47859.1"/>
    <property type="molecule type" value="Genomic_DNA"/>
</dbReference>
<evidence type="ECO:0000313" key="9">
    <source>
        <dbReference type="Proteomes" id="UP000505377"/>
    </source>
</evidence>
<dbReference type="InterPro" id="IPR008972">
    <property type="entry name" value="Cupredoxin"/>
</dbReference>
<feature type="domain" description="Plastocyanin-like" evidence="5">
    <location>
        <begin position="207"/>
        <end position="308"/>
    </location>
</feature>
<dbReference type="Pfam" id="PF00394">
    <property type="entry name" value="Cu-oxidase"/>
    <property type="match status" value="1"/>
</dbReference>
<sequence>MMAGAGAGVLALGACSGITLAGTSQLGPVTTLGLDARQVRLDLEGTPVETWGYNGTVPGPEIRLREGETLRVPLRNGLPDPTTVHWHGISLVNAMDGAPFLTQAPVEPGAGFDYEFVVPEAGTHWYHAHVGHQLDRGLYGALIVEPRHEELSYDREYTLLLDDWRDGLDDRPEYSAGHGGHDATDDPALPADPREWVSFGGRFYPLTLVNARPPADPYTLDVRLGERIRLRVINAAADTGFRFAIGGHRLTVTHADGMPVQHVTVDAIRIGMGERYDVLVDADAPGAWQVGVMPEGRTGYGRAILRYLDAAGSTAPPPDLHPTELDGRLLTYDDLVNTGKQETPAAGSPDRTFALTLSGTDILADGLDPTEPFFVDSGEWVRFTLRNESMKWHPMHLHGHHFRVSTPGGNGPLKDTAAVPARGGELTFDWRADNPGAWMFHCHNHYHMEDGMMRTVTYRA</sequence>
<keyword evidence="2" id="KW-0560">Oxidoreductase</keyword>
<dbReference type="Pfam" id="PF07732">
    <property type="entry name" value="Cu-oxidase_3"/>
    <property type="match status" value="1"/>
</dbReference>
<feature type="domain" description="Plastocyanin-like" evidence="7">
    <location>
        <begin position="44"/>
        <end position="148"/>
    </location>
</feature>
<dbReference type="Proteomes" id="UP000505377">
    <property type="component" value="Chromosome"/>
</dbReference>
<dbReference type="InterPro" id="IPR011707">
    <property type="entry name" value="Cu-oxidase-like_N"/>
</dbReference>
<dbReference type="PROSITE" id="PS00080">
    <property type="entry name" value="MULTICOPPER_OXIDASE2"/>
    <property type="match status" value="1"/>
</dbReference>
<evidence type="ECO:0000256" key="4">
    <source>
        <dbReference type="SAM" id="SignalP"/>
    </source>
</evidence>
<dbReference type="SUPFAM" id="SSF49503">
    <property type="entry name" value="Cupredoxins"/>
    <property type="match status" value="3"/>
</dbReference>
<evidence type="ECO:0000259" key="6">
    <source>
        <dbReference type="Pfam" id="PF07731"/>
    </source>
</evidence>
<name>A0A6M6JN41_9PSEU</name>
<dbReference type="Pfam" id="PF07731">
    <property type="entry name" value="Cu-oxidase_2"/>
    <property type="match status" value="1"/>
</dbReference>
<evidence type="ECO:0000259" key="5">
    <source>
        <dbReference type="Pfam" id="PF00394"/>
    </source>
</evidence>
<dbReference type="InterPro" id="IPR033138">
    <property type="entry name" value="Cu_oxidase_CS"/>
</dbReference>
<dbReference type="PANTHER" id="PTHR11709:SF394">
    <property type="entry name" value="FI03373P-RELATED"/>
    <property type="match status" value="1"/>
</dbReference>
<keyword evidence="1" id="KW-0479">Metal-binding</keyword>
<keyword evidence="4" id="KW-0732">Signal</keyword>
<gene>
    <name evidence="8" type="ORF">HOP40_20320</name>
</gene>
<dbReference type="CDD" id="cd13861">
    <property type="entry name" value="CuRO_1_CumA_like"/>
    <property type="match status" value="1"/>
</dbReference>
<feature type="chain" id="PRO_5038561809" evidence="4">
    <location>
        <begin position="22"/>
        <end position="460"/>
    </location>
</feature>
<evidence type="ECO:0000256" key="1">
    <source>
        <dbReference type="ARBA" id="ARBA00022723"/>
    </source>
</evidence>
<evidence type="ECO:0000259" key="7">
    <source>
        <dbReference type="Pfam" id="PF07732"/>
    </source>
</evidence>
<organism evidence="8 9">
    <name type="scientific">Pseudonocardia broussonetiae</name>
    <dbReference type="NCBI Taxonomy" id="2736640"/>
    <lineage>
        <taxon>Bacteria</taxon>
        <taxon>Bacillati</taxon>
        <taxon>Actinomycetota</taxon>
        <taxon>Actinomycetes</taxon>
        <taxon>Pseudonocardiales</taxon>
        <taxon>Pseudonocardiaceae</taxon>
        <taxon>Pseudonocardia</taxon>
    </lineage>
</organism>
<dbReference type="InterPro" id="IPR011706">
    <property type="entry name" value="Cu-oxidase_C"/>
</dbReference>
<evidence type="ECO:0000256" key="3">
    <source>
        <dbReference type="ARBA" id="ARBA00023008"/>
    </source>
</evidence>
<dbReference type="GO" id="GO:0016491">
    <property type="term" value="F:oxidoreductase activity"/>
    <property type="evidence" value="ECO:0007669"/>
    <property type="project" value="UniProtKB-KW"/>
</dbReference>
<dbReference type="Gene3D" id="2.60.40.420">
    <property type="entry name" value="Cupredoxins - blue copper proteins"/>
    <property type="match status" value="3"/>
</dbReference>
<protein>
    <submittedName>
        <fullName evidence="8">Multicopper oxidase family protein</fullName>
    </submittedName>
</protein>
<dbReference type="AlphaFoldDB" id="A0A6M6JN41"/>
<dbReference type="PANTHER" id="PTHR11709">
    <property type="entry name" value="MULTI-COPPER OXIDASE"/>
    <property type="match status" value="1"/>
</dbReference>